<reference evidence="2 3" key="1">
    <citation type="submission" date="2020-04" db="EMBL/GenBank/DDBJ databases">
        <authorList>
            <person name="Wallbank WR R."/>
            <person name="Pardo Diaz C."/>
            <person name="Kozak K."/>
            <person name="Martin S."/>
            <person name="Jiggins C."/>
            <person name="Moest M."/>
            <person name="Warren A I."/>
            <person name="Byers J.R.P. K."/>
            <person name="Montejo-Kovacevich G."/>
            <person name="Yen C E."/>
        </authorList>
    </citation>
    <scope>NUCLEOTIDE SEQUENCE [LARGE SCALE GENOMIC DNA]</scope>
</reference>
<dbReference type="InterPro" id="IPR038606">
    <property type="entry name" value="To_sf"/>
</dbReference>
<name>A0A8S0ZUR4_ARCPL</name>
<dbReference type="EMBL" id="CADEBD010000303">
    <property type="protein sequence ID" value="CAB3237325.1"/>
    <property type="molecule type" value="Genomic_DNA"/>
</dbReference>
<comment type="caution">
    <text evidence="2">The sequence shown here is derived from an EMBL/GenBank/DDBJ whole genome shotgun (WGS) entry which is preliminary data.</text>
</comment>
<gene>
    <name evidence="2" type="ORF">APLA_LOCUS7831</name>
</gene>
<dbReference type="AlphaFoldDB" id="A0A8S0ZUR4"/>
<protein>
    <submittedName>
        <fullName evidence="2">Uncharacterized protein</fullName>
    </submittedName>
</protein>
<accession>A0A8S0ZUR4</accession>
<dbReference type="Proteomes" id="UP000494256">
    <property type="component" value="Unassembled WGS sequence"/>
</dbReference>
<sequence>MRFVISILLLVTLFDENVKCSDANLPIHQPSVEGIIQHFNEVDKMDMPKIDPIEFDLVELSLPGEIFKLVLPEYYELDGHIFYAVPIKGQGLADFDLHNLQLKGTIYLKKATNSPDVVIDKFEDAEINIERVVSRTEFDHNIDKIISALVEDLLAGYINRFNKYILFTYSETIIEYINGIITNIKLS</sequence>
<feature type="chain" id="PRO_5035797598" evidence="1">
    <location>
        <begin position="24"/>
        <end position="187"/>
    </location>
</feature>
<organism evidence="2 3">
    <name type="scientific">Arctia plantaginis</name>
    <name type="common">Wood tiger moth</name>
    <name type="synonym">Phalaena plantaginis</name>
    <dbReference type="NCBI Taxonomy" id="874455"/>
    <lineage>
        <taxon>Eukaryota</taxon>
        <taxon>Metazoa</taxon>
        <taxon>Ecdysozoa</taxon>
        <taxon>Arthropoda</taxon>
        <taxon>Hexapoda</taxon>
        <taxon>Insecta</taxon>
        <taxon>Pterygota</taxon>
        <taxon>Neoptera</taxon>
        <taxon>Endopterygota</taxon>
        <taxon>Lepidoptera</taxon>
        <taxon>Glossata</taxon>
        <taxon>Ditrysia</taxon>
        <taxon>Noctuoidea</taxon>
        <taxon>Erebidae</taxon>
        <taxon>Arctiinae</taxon>
        <taxon>Arctia</taxon>
    </lineage>
</organism>
<dbReference type="OrthoDB" id="76412at2759"/>
<dbReference type="Gene3D" id="3.15.10.30">
    <property type="entry name" value="Haemolymph juvenile hormone binding protein"/>
    <property type="match status" value="1"/>
</dbReference>
<evidence type="ECO:0000313" key="3">
    <source>
        <dbReference type="Proteomes" id="UP000494256"/>
    </source>
</evidence>
<proteinExistence type="predicted"/>
<evidence type="ECO:0000256" key="1">
    <source>
        <dbReference type="SAM" id="SignalP"/>
    </source>
</evidence>
<feature type="signal peptide" evidence="1">
    <location>
        <begin position="1"/>
        <end position="23"/>
    </location>
</feature>
<evidence type="ECO:0000313" key="2">
    <source>
        <dbReference type="EMBL" id="CAB3237325.1"/>
    </source>
</evidence>
<keyword evidence="1" id="KW-0732">Signal</keyword>